<evidence type="ECO:0000313" key="3">
    <source>
        <dbReference type="EMBL" id="QIX94042.1"/>
    </source>
</evidence>
<gene>
    <name evidence="3" type="ORF">FOC47_10600</name>
    <name evidence="2" type="ORF">G5B26_16495</name>
</gene>
<dbReference type="InterPro" id="IPR002197">
    <property type="entry name" value="HTH_Fis"/>
</dbReference>
<evidence type="ECO:0000313" key="5">
    <source>
        <dbReference type="Proteomes" id="UP000719916"/>
    </source>
</evidence>
<dbReference type="Pfam" id="PF02954">
    <property type="entry name" value="HTH_8"/>
    <property type="match status" value="1"/>
</dbReference>
<protein>
    <recommendedName>
        <fullName evidence="1">DNA binding HTH domain-containing protein</fullName>
    </recommendedName>
</protein>
<evidence type="ECO:0000313" key="4">
    <source>
        <dbReference type="Proteomes" id="UP000501069"/>
    </source>
</evidence>
<dbReference type="Proteomes" id="UP000501069">
    <property type="component" value="Chromosome"/>
</dbReference>
<reference evidence="3 4" key="1">
    <citation type="submission" date="2019-11" db="EMBL/GenBank/DDBJ databases">
        <title>FDA dAtabase for Regulatory Grade micrObial Sequences (FDA-ARGOS): Supporting development and validation of Infectious Disease Dx tests.</title>
        <authorList>
            <person name="Turner S."/>
            <person name="Byrd R."/>
            <person name="Tallon L."/>
            <person name="Sadzewicz L."/>
            <person name="Vavikolanu K."/>
            <person name="Mehta A."/>
            <person name="Aluvathingal J."/>
            <person name="Nadendla S."/>
            <person name="Myers T."/>
            <person name="Yan Y."/>
            <person name="Sichtig H."/>
        </authorList>
    </citation>
    <scope>NUCLEOTIDE SEQUENCE [LARGE SCALE GENOMIC DNA]</scope>
    <source>
        <strain evidence="3 4">FDAARGOS_739</strain>
    </source>
</reference>
<dbReference type="GeneID" id="97122778"/>
<organism evidence="3 4">
    <name type="scientific">Enterocloster clostridioformis</name>
    <dbReference type="NCBI Taxonomy" id="1531"/>
    <lineage>
        <taxon>Bacteria</taxon>
        <taxon>Bacillati</taxon>
        <taxon>Bacillota</taxon>
        <taxon>Clostridia</taxon>
        <taxon>Lachnospirales</taxon>
        <taxon>Lachnospiraceae</taxon>
        <taxon>Enterocloster</taxon>
    </lineage>
</organism>
<dbReference type="AlphaFoldDB" id="A0AAP9M847"/>
<proteinExistence type="predicted"/>
<reference evidence="2 5" key="2">
    <citation type="journal article" date="2020" name="Cell Host Microbe">
        <title>Functional and Genomic Variation between Human-Derived Isolates of Lachnospiraceae Reveals Inter- and Intra-Species Diversity.</title>
        <authorList>
            <person name="Sorbara M.T."/>
            <person name="Littmann E.R."/>
            <person name="Fontana E."/>
            <person name="Moody T.U."/>
            <person name="Kohout C.E."/>
            <person name="Gjonbalaj M."/>
            <person name="Eaton V."/>
            <person name="Seok R."/>
            <person name="Leiner I.M."/>
            <person name="Pamer E.G."/>
        </authorList>
    </citation>
    <scope>NUCLEOTIDE SEQUENCE [LARGE SCALE GENOMIC DNA]</scope>
    <source>
        <strain evidence="2 5">MSK.2.26</strain>
    </source>
</reference>
<dbReference type="EMBL" id="CP050964">
    <property type="protein sequence ID" value="QIX94042.1"/>
    <property type="molecule type" value="Genomic_DNA"/>
</dbReference>
<name>A0AAP9M847_9FIRM</name>
<dbReference type="EMBL" id="JAAISW010000030">
    <property type="protein sequence ID" value="NSJ45152.1"/>
    <property type="molecule type" value="Genomic_DNA"/>
</dbReference>
<reference evidence="2" key="3">
    <citation type="submission" date="2020-02" db="EMBL/GenBank/DDBJ databases">
        <authorList>
            <person name="Littmann E."/>
            <person name="Sorbara M."/>
        </authorList>
    </citation>
    <scope>NUCLEOTIDE SEQUENCE</scope>
    <source>
        <strain evidence="2">MSK.2.26</strain>
    </source>
</reference>
<dbReference type="Gene3D" id="1.10.10.60">
    <property type="entry name" value="Homeodomain-like"/>
    <property type="match status" value="1"/>
</dbReference>
<sequence>MISQLLNMSRSTLWGKIKKYRLEC</sequence>
<dbReference type="GO" id="GO:0043565">
    <property type="term" value="F:sequence-specific DNA binding"/>
    <property type="evidence" value="ECO:0007669"/>
    <property type="project" value="InterPro"/>
</dbReference>
<evidence type="ECO:0000313" key="2">
    <source>
        <dbReference type="EMBL" id="NSJ45152.1"/>
    </source>
</evidence>
<accession>A0AAP9M847</accession>
<dbReference type="RefSeq" id="WP_139196774.1">
    <property type="nucleotide sequence ID" value="NZ_AP031445.1"/>
</dbReference>
<dbReference type="Proteomes" id="UP000719916">
    <property type="component" value="Unassembled WGS sequence"/>
</dbReference>
<feature type="domain" description="DNA binding HTH" evidence="1">
    <location>
        <begin position="4"/>
        <end position="20"/>
    </location>
</feature>
<evidence type="ECO:0000259" key="1">
    <source>
        <dbReference type="Pfam" id="PF02954"/>
    </source>
</evidence>